<accession>A0ACB9ZXX7</accession>
<evidence type="ECO:0000313" key="2">
    <source>
        <dbReference type="Proteomes" id="UP001060085"/>
    </source>
</evidence>
<proteinExistence type="predicted"/>
<protein>
    <submittedName>
        <fullName evidence="1">Uncharacterized protein</fullName>
    </submittedName>
</protein>
<evidence type="ECO:0000313" key="1">
    <source>
        <dbReference type="EMBL" id="KAI5653194.1"/>
    </source>
</evidence>
<dbReference type="Proteomes" id="UP001060085">
    <property type="component" value="Linkage Group LG07"/>
</dbReference>
<organism evidence="1 2">
    <name type="scientific">Catharanthus roseus</name>
    <name type="common">Madagascar periwinkle</name>
    <name type="synonym">Vinca rosea</name>
    <dbReference type="NCBI Taxonomy" id="4058"/>
    <lineage>
        <taxon>Eukaryota</taxon>
        <taxon>Viridiplantae</taxon>
        <taxon>Streptophyta</taxon>
        <taxon>Embryophyta</taxon>
        <taxon>Tracheophyta</taxon>
        <taxon>Spermatophyta</taxon>
        <taxon>Magnoliopsida</taxon>
        <taxon>eudicotyledons</taxon>
        <taxon>Gunneridae</taxon>
        <taxon>Pentapetalae</taxon>
        <taxon>asterids</taxon>
        <taxon>lamiids</taxon>
        <taxon>Gentianales</taxon>
        <taxon>Apocynaceae</taxon>
        <taxon>Rauvolfioideae</taxon>
        <taxon>Vinceae</taxon>
        <taxon>Catharanthinae</taxon>
        <taxon>Catharanthus</taxon>
    </lineage>
</organism>
<gene>
    <name evidence="1" type="ORF">M9H77_30381</name>
</gene>
<name>A0ACB9ZXX7_CATRO</name>
<keyword evidence="2" id="KW-1185">Reference proteome</keyword>
<comment type="caution">
    <text evidence="1">The sequence shown here is derived from an EMBL/GenBank/DDBJ whole genome shotgun (WGS) entry which is preliminary data.</text>
</comment>
<sequence>MENDANRLDLQEHQGVVTRAKAKQLKSHKDQIQQKKFQGLNFYIIPHQKTYEDLNLINLTLRGKTLFKFDRKNLEETKASKPQLQKQEDLRSIETKNKNSKTQSTKGIRMIN</sequence>
<reference evidence="2" key="1">
    <citation type="journal article" date="2023" name="Nat. Plants">
        <title>Single-cell RNA sequencing provides a high-resolution roadmap for understanding the multicellular compartmentation of specialized metabolism.</title>
        <authorList>
            <person name="Sun S."/>
            <person name="Shen X."/>
            <person name="Li Y."/>
            <person name="Li Y."/>
            <person name="Wang S."/>
            <person name="Li R."/>
            <person name="Zhang H."/>
            <person name="Shen G."/>
            <person name="Guo B."/>
            <person name="Wei J."/>
            <person name="Xu J."/>
            <person name="St-Pierre B."/>
            <person name="Chen S."/>
            <person name="Sun C."/>
        </authorList>
    </citation>
    <scope>NUCLEOTIDE SEQUENCE [LARGE SCALE GENOMIC DNA]</scope>
</reference>
<dbReference type="EMBL" id="CM044707">
    <property type="protein sequence ID" value="KAI5653194.1"/>
    <property type="molecule type" value="Genomic_DNA"/>
</dbReference>